<dbReference type="Proteomes" id="UP000887565">
    <property type="component" value="Unplaced"/>
</dbReference>
<name>A0A915KFS1_ROMCU</name>
<evidence type="ECO:0000313" key="1">
    <source>
        <dbReference type="Proteomes" id="UP000887565"/>
    </source>
</evidence>
<dbReference type="WBParaSite" id="nRc.2.0.1.t36831-RA">
    <property type="protein sequence ID" value="nRc.2.0.1.t36831-RA"/>
    <property type="gene ID" value="nRc.2.0.1.g36831"/>
</dbReference>
<sequence>FDVALSLVHEIAEGFEDALPHDGAVKEKVIFSRECIVTMTTITEAETFSNKKGFFYNVLD</sequence>
<dbReference type="AlphaFoldDB" id="A0A915KFS1"/>
<keyword evidence="1" id="KW-1185">Reference proteome</keyword>
<organism evidence="1 2">
    <name type="scientific">Romanomermis culicivorax</name>
    <name type="common">Nematode worm</name>
    <dbReference type="NCBI Taxonomy" id="13658"/>
    <lineage>
        <taxon>Eukaryota</taxon>
        <taxon>Metazoa</taxon>
        <taxon>Ecdysozoa</taxon>
        <taxon>Nematoda</taxon>
        <taxon>Enoplea</taxon>
        <taxon>Dorylaimia</taxon>
        <taxon>Mermithida</taxon>
        <taxon>Mermithoidea</taxon>
        <taxon>Mermithidae</taxon>
        <taxon>Romanomermis</taxon>
    </lineage>
</organism>
<accession>A0A915KFS1</accession>
<reference evidence="2" key="1">
    <citation type="submission" date="2022-11" db="UniProtKB">
        <authorList>
            <consortium name="WormBaseParasite"/>
        </authorList>
    </citation>
    <scope>IDENTIFICATION</scope>
</reference>
<proteinExistence type="predicted"/>
<evidence type="ECO:0000313" key="2">
    <source>
        <dbReference type="WBParaSite" id="nRc.2.0.1.t36831-RA"/>
    </source>
</evidence>
<protein>
    <submittedName>
        <fullName evidence="2">Uncharacterized protein</fullName>
    </submittedName>
</protein>